<keyword evidence="2" id="KW-1185">Reference proteome</keyword>
<sequence>MIEPIVSPPLAVRFSLALSSHRHSRRKWTFPFSIHDQSLGMAIARAALRTKAVRRSGRAYGQIYMFIVKAAT</sequence>
<comment type="caution">
    <text evidence="1">The sequence shown here is derived from an EMBL/GenBank/DDBJ whole genome shotgun (WGS) entry which is preliminary data.</text>
</comment>
<dbReference type="EMBL" id="JBHLVN010000021">
    <property type="protein sequence ID" value="MFC0296762.1"/>
    <property type="molecule type" value="Genomic_DNA"/>
</dbReference>
<dbReference type="Proteomes" id="UP001589785">
    <property type="component" value="Unassembled WGS sequence"/>
</dbReference>
<dbReference type="RefSeq" id="WP_157068361.1">
    <property type="nucleotide sequence ID" value="NZ_JBHLVN010000021.1"/>
</dbReference>
<reference evidence="1 2" key="1">
    <citation type="submission" date="2024-09" db="EMBL/GenBank/DDBJ databases">
        <authorList>
            <person name="Sun Q."/>
            <person name="Mori K."/>
        </authorList>
    </citation>
    <scope>NUCLEOTIDE SEQUENCE [LARGE SCALE GENOMIC DNA]</scope>
    <source>
        <strain evidence="1 2">CCM 7224</strain>
    </source>
</reference>
<evidence type="ECO:0000313" key="2">
    <source>
        <dbReference type="Proteomes" id="UP001589785"/>
    </source>
</evidence>
<evidence type="ECO:0000313" key="1">
    <source>
        <dbReference type="EMBL" id="MFC0296762.1"/>
    </source>
</evidence>
<organism evidence="1 2">
    <name type="scientific">Geobacillus jurassicus</name>
    <dbReference type="NCBI Taxonomy" id="235932"/>
    <lineage>
        <taxon>Bacteria</taxon>
        <taxon>Bacillati</taxon>
        <taxon>Bacillota</taxon>
        <taxon>Bacilli</taxon>
        <taxon>Bacillales</taxon>
        <taxon>Anoxybacillaceae</taxon>
        <taxon>Geobacillus</taxon>
    </lineage>
</organism>
<name>A0ABV6GSZ0_9BACL</name>
<gene>
    <name evidence="1" type="ORF">ACFFHQ_04655</name>
</gene>
<protein>
    <submittedName>
        <fullName evidence="1">Uncharacterized protein</fullName>
    </submittedName>
</protein>
<proteinExistence type="predicted"/>
<accession>A0ABV6GSZ0</accession>